<protein>
    <submittedName>
        <fullName evidence="1">Uncharacterized protein</fullName>
    </submittedName>
</protein>
<name>A0AAX0WQ61_9BACT</name>
<evidence type="ECO:0000313" key="1">
    <source>
        <dbReference type="EMBL" id="PND05273.1"/>
    </source>
</evidence>
<sequence>MIFIEKSDSKFGGLKKDLNIIFSQEKLPEEFRGDTADIGLRPYTSEDGNPSDRNRPIGSWNQLYLWANVWDSSTKREGQDASATLQWNGSAPSTLIAADSAASMEMMDNRYTYMRHPILLRYYNFIGSYLTKNDRQSQNGGWINTAVSVVPVYVWWNPYNVDMKFQGAGGNPWGSYFGEHRFKPMLFADNIASSGPLSSLKMYTEHPLTPYTQGAFGAIHDRQVADFGASYRKTSRLNDGTGEVVKGEVSVLKAGEIVVFSQPSTTRTNKIQNGAVYKSKSGGYDIRTDNFAFREGWPQDMSEMVSYGVNIYTGLQYQYFERSGYPTENKYTFWARFAETDNDLIGNGGNTSLGTPPNHVLCHKYTDEYNSNSKKLGTFMMGAGIMDASQIGKDTRLSGASTPDPVVFSKMSPTMLNLNWGFEEQIMQATKIPVDGWINFKRDDDEDGTKRGKYAEPEPNGPFPYFIAYYGVSVKWGKPPVIGAYPEGKDYRAKTWQ</sequence>
<comment type="caution">
    <text evidence="1">The sequence shown here is derived from an EMBL/GenBank/DDBJ whole genome shotgun (WGS) entry which is preliminary data.</text>
</comment>
<proteinExistence type="predicted"/>
<organism evidence="1 2">
    <name type="scientific">Akkermansia muciniphila</name>
    <dbReference type="NCBI Taxonomy" id="239935"/>
    <lineage>
        <taxon>Bacteria</taxon>
        <taxon>Pseudomonadati</taxon>
        <taxon>Verrucomicrobiota</taxon>
        <taxon>Verrucomicrobiia</taxon>
        <taxon>Verrucomicrobiales</taxon>
        <taxon>Akkermansiaceae</taxon>
        <taxon>Akkermansia</taxon>
    </lineage>
</organism>
<gene>
    <name evidence="1" type="ORF">CXT95_02355</name>
</gene>
<accession>A0AAX0WQ61</accession>
<dbReference type="Proteomes" id="UP000236075">
    <property type="component" value="Unassembled WGS sequence"/>
</dbReference>
<feature type="non-terminal residue" evidence="1">
    <location>
        <position position="497"/>
    </location>
</feature>
<dbReference type="EMBL" id="PJLB01000004">
    <property type="protein sequence ID" value="PND05273.1"/>
    <property type="molecule type" value="Genomic_DNA"/>
</dbReference>
<dbReference type="AlphaFoldDB" id="A0AAX0WQ61"/>
<evidence type="ECO:0000313" key="2">
    <source>
        <dbReference type="Proteomes" id="UP000236075"/>
    </source>
</evidence>
<reference evidence="1 2" key="1">
    <citation type="journal article" date="2017" name="BMC Genomics">
        <title>Genome sequencing of 39 Akkermansia muciniphila isolates reveals its population structure, genomic and functional diverisity, and global distribution in mammalian gut microbiotas.</title>
        <authorList>
            <person name="Guo X."/>
            <person name="Li S."/>
            <person name="Zhang J."/>
            <person name="Wu F."/>
            <person name="Li X."/>
            <person name="Wu D."/>
            <person name="Zhang M."/>
            <person name="Ou Z."/>
            <person name="Jie Z."/>
            <person name="Yan Q."/>
            <person name="Li P."/>
            <person name="Yi J."/>
            <person name="Peng Y."/>
        </authorList>
    </citation>
    <scope>NUCLEOTIDE SEQUENCE [LARGE SCALE GENOMIC DNA]</scope>
    <source>
        <strain evidence="1 2">GP28</strain>
    </source>
</reference>